<gene>
    <name evidence="3" type="ORF">SHALO_2307</name>
</gene>
<keyword evidence="4" id="KW-1185">Reference proteome</keyword>
<evidence type="ECO:0000256" key="2">
    <source>
        <dbReference type="HAMAP-Rule" id="MF_00489"/>
    </source>
</evidence>
<dbReference type="RefSeq" id="WP_069478667.1">
    <property type="nucleotide sequence ID" value="NZ_CP017111.1"/>
</dbReference>
<dbReference type="Proteomes" id="UP000094609">
    <property type="component" value="Chromosome"/>
</dbReference>
<organism evidence="3 4">
    <name type="scientific">Sulfurospirillum halorespirans DSM 13726</name>
    <dbReference type="NCBI Taxonomy" id="1193502"/>
    <lineage>
        <taxon>Bacteria</taxon>
        <taxon>Pseudomonadati</taxon>
        <taxon>Campylobacterota</taxon>
        <taxon>Epsilonproteobacteria</taxon>
        <taxon>Campylobacterales</taxon>
        <taxon>Sulfurospirillaceae</taxon>
        <taxon>Sulfurospirillum</taxon>
    </lineage>
</organism>
<evidence type="ECO:0000313" key="4">
    <source>
        <dbReference type="Proteomes" id="UP000094609"/>
    </source>
</evidence>
<dbReference type="PATRIC" id="fig|1193502.14.peg.2336"/>
<evidence type="ECO:0000313" key="3">
    <source>
        <dbReference type="EMBL" id="AOO66067.1"/>
    </source>
</evidence>
<dbReference type="PANTHER" id="PTHR35146">
    <property type="entry name" value="UPF0178 PROTEIN YAII"/>
    <property type="match status" value="1"/>
</dbReference>
<dbReference type="PANTHER" id="PTHR35146:SF1">
    <property type="entry name" value="UPF0178 PROTEIN YAII"/>
    <property type="match status" value="1"/>
</dbReference>
<accession>A0A1D7TM39</accession>
<dbReference type="AlphaFoldDB" id="A0A1D7TM39"/>
<dbReference type="KEGG" id="shal:SHALO_2307"/>
<protein>
    <recommendedName>
        <fullName evidence="2">UPF0178 protein SHALO_2307</fullName>
    </recommendedName>
</protein>
<dbReference type="STRING" id="1193502.SHALO_2307"/>
<reference evidence="4" key="1">
    <citation type="submission" date="2016-08" db="EMBL/GenBank/DDBJ databases">
        <title>Complete genome sequence of the organohalide-respiring Epsilonproteobacterium Sulfurospirillum halorespirans.</title>
        <authorList>
            <person name="Goris T."/>
            <person name="Zimmermann J."/>
            <person name="Schenz B."/>
            <person name="Lemos M."/>
            <person name="Hackermueller J."/>
            <person name="Diekert G."/>
        </authorList>
    </citation>
    <scope>NUCLEOTIDE SEQUENCE [LARGE SCALE GENOMIC DNA]</scope>
    <source>
        <strain>DSM 13726</strain>
        <strain evidence="4">PCE-M2</strain>
    </source>
</reference>
<dbReference type="CDD" id="cd18720">
    <property type="entry name" value="PIN_YqxD-like"/>
    <property type="match status" value="1"/>
</dbReference>
<dbReference type="EMBL" id="CP017111">
    <property type="protein sequence ID" value="AOO66067.1"/>
    <property type="molecule type" value="Genomic_DNA"/>
</dbReference>
<proteinExistence type="inferred from homology"/>
<sequence length="150" mass="16456">MMIYVDADAFPNTLKEILLRAVFKRGITTHFIANKKIPLQDSPLLSMIIVAQGADEADHYIVEHAECSDLVITADIPLADRLVSKGVLALDPRGTIYDESNIKSLLAMRNLMQELRDAGEITGGPSAIGEKQKRAFADALNALLQKILIK</sequence>
<dbReference type="InterPro" id="IPR003791">
    <property type="entry name" value="UPF0178"/>
</dbReference>
<name>A0A1D7TM39_9BACT</name>
<comment type="similarity">
    <text evidence="1 2">Belongs to the UPF0178 family.</text>
</comment>
<dbReference type="Pfam" id="PF02639">
    <property type="entry name" value="DUF188"/>
    <property type="match status" value="1"/>
</dbReference>
<dbReference type="NCBIfam" id="NF001095">
    <property type="entry name" value="PRK00124.1"/>
    <property type="match status" value="1"/>
</dbReference>
<dbReference type="HAMAP" id="MF_00489">
    <property type="entry name" value="UPF0178"/>
    <property type="match status" value="1"/>
</dbReference>
<evidence type="ECO:0000256" key="1">
    <source>
        <dbReference type="ARBA" id="ARBA00008522"/>
    </source>
</evidence>